<protein>
    <recommendedName>
        <fullName evidence="2 3">Single-stranded DNA-binding protein</fullName>
        <shortName evidence="2">SSB</shortName>
    </recommendedName>
</protein>
<proteinExistence type="inferred from homology"/>
<dbReference type="PIRSF" id="PIRSF002070">
    <property type="entry name" value="SSB"/>
    <property type="match status" value="1"/>
</dbReference>
<dbReference type="Proteomes" id="UP000509549">
    <property type="component" value="Chromosome"/>
</dbReference>
<dbReference type="PANTHER" id="PTHR10302:SF27">
    <property type="entry name" value="SINGLE-STRANDED DNA-BINDING PROTEIN"/>
    <property type="match status" value="1"/>
</dbReference>
<reference evidence="4 5" key="1">
    <citation type="submission" date="2020-04" db="EMBL/GenBank/DDBJ databases">
        <authorList>
            <person name="Graf S J."/>
        </authorList>
    </citation>
    <scope>NUCLEOTIDE SEQUENCE [LARGE SCALE GENOMIC DNA]</scope>
    <source>
        <strain evidence="4">1</strain>
    </source>
</reference>
<dbReference type="InterPro" id="IPR011344">
    <property type="entry name" value="ssDNA-bd"/>
</dbReference>
<dbReference type="HAMAP" id="MF_00984">
    <property type="entry name" value="SSB"/>
    <property type="match status" value="1"/>
</dbReference>
<evidence type="ECO:0000256" key="1">
    <source>
        <dbReference type="ARBA" id="ARBA00023125"/>
    </source>
</evidence>
<dbReference type="SUPFAM" id="SSF50249">
    <property type="entry name" value="Nucleic acid-binding proteins"/>
    <property type="match status" value="1"/>
</dbReference>
<evidence type="ECO:0000313" key="5">
    <source>
        <dbReference type="Proteomes" id="UP000509549"/>
    </source>
</evidence>
<keyword evidence="1 2" id="KW-0238">DNA-binding</keyword>
<organism evidence="4 5">
    <name type="scientific">Candidatus Azoamicus ciliaticola</name>
    <dbReference type="NCBI Taxonomy" id="2652803"/>
    <lineage>
        <taxon>Bacteria</taxon>
        <taxon>Pseudomonadati</taxon>
        <taxon>Pseudomonadota</taxon>
        <taxon>Gammaproteobacteria</taxon>
        <taxon>Candidatus Azoamicaceae</taxon>
        <taxon>Candidatus Azoamicus</taxon>
    </lineage>
</organism>
<dbReference type="RefSeq" id="WP_176604965.1">
    <property type="nucleotide sequence ID" value="NZ_LR794158.1"/>
</dbReference>
<evidence type="ECO:0000256" key="2">
    <source>
        <dbReference type="HAMAP-Rule" id="MF_00984"/>
    </source>
</evidence>
<accession>A0A6J5JVU9</accession>
<name>A0A6J5JVU9_9GAMM</name>
<dbReference type="KEGG" id="acil:ESZ_00245"/>
<dbReference type="EMBL" id="LR794158">
    <property type="protein sequence ID" value="CAB3976438.1"/>
    <property type="molecule type" value="Genomic_DNA"/>
</dbReference>
<keyword evidence="5" id="KW-1185">Reference proteome</keyword>
<comment type="subunit">
    <text evidence="2">Homotetramer.</text>
</comment>
<gene>
    <name evidence="4" type="ORF">ESZ_00245</name>
</gene>
<dbReference type="Gene3D" id="2.40.50.140">
    <property type="entry name" value="Nucleic acid-binding proteins"/>
    <property type="match status" value="1"/>
</dbReference>
<dbReference type="GO" id="GO:0009295">
    <property type="term" value="C:nucleoid"/>
    <property type="evidence" value="ECO:0007669"/>
    <property type="project" value="TreeGrafter"/>
</dbReference>
<evidence type="ECO:0000313" key="4">
    <source>
        <dbReference type="EMBL" id="CAB3976438.1"/>
    </source>
</evidence>
<evidence type="ECO:0000256" key="3">
    <source>
        <dbReference type="PIRNR" id="PIRNR002070"/>
    </source>
</evidence>
<dbReference type="NCBIfam" id="TIGR00621">
    <property type="entry name" value="ssb"/>
    <property type="match status" value="1"/>
</dbReference>
<comment type="caution">
    <text evidence="2">Lacks conserved residue(s) required for the propagation of feature annotation.</text>
</comment>
<dbReference type="PANTHER" id="PTHR10302">
    <property type="entry name" value="SINGLE-STRANDED DNA-BINDING PROTEIN"/>
    <property type="match status" value="1"/>
</dbReference>
<dbReference type="GO" id="GO:0003697">
    <property type="term" value="F:single-stranded DNA binding"/>
    <property type="evidence" value="ECO:0007669"/>
    <property type="project" value="UniProtKB-UniRule"/>
</dbReference>
<dbReference type="GO" id="GO:0006260">
    <property type="term" value="P:DNA replication"/>
    <property type="evidence" value="ECO:0007669"/>
    <property type="project" value="InterPro"/>
</dbReference>
<sequence length="130" mass="14915">MFDDINKAILIGRLGADPELRYISDGVPVISFSIATSISKKDLKTGYFSKKTEWYKAVLYGNFAESAKDYLKKGHKVYIEGSFRTVKTKSKEYVEINVSILRLLTFETKVEKTDNNIYQNDINNKDNIPF</sequence>
<dbReference type="InterPro" id="IPR000424">
    <property type="entry name" value="Primosome_PriB/ssb"/>
</dbReference>
<dbReference type="CDD" id="cd04496">
    <property type="entry name" value="SSB_OBF"/>
    <property type="match status" value="1"/>
</dbReference>
<dbReference type="InterPro" id="IPR012340">
    <property type="entry name" value="NA-bd_OB-fold"/>
</dbReference>
<dbReference type="AlphaFoldDB" id="A0A6J5JVU9"/>
<dbReference type="Pfam" id="PF00436">
    <property type="entry name" value="SSB"/>
    <property type="match status" value="1"/>
</dbReference>
<dbReference type="PROSITE" id="PS50935">
    <property type="entry name" value="SSB"/>
    <property type="match status" value="1"/>
</dbReference>